<name>U2G0A3_9GAMM</name>
<sequence>MLSMHSRRTRCADSAQNSDTATLVGAHSARHPRRSRLAVAALFIAAATVLPACSSGGGGDNGEPNPRSEVTASGLNFTYPFNGQHDVLLDTQIVVNFDGTVTDSALASLALQVKPADADDDQYQPAELGVTFDRDAQQFNRKDNQFNPVRLNLDGALKPNSTYAVTATGDITVGNTTFRDGKPLFSFTTRPGEGRPANGDFQVTTVTPGEINPATQEPTVFTQFNAIRVILNEPVNPATVNENTFFVEDSNGNRVTDARLTALGRYIVFDPNEDLAPGDYTVSWTSDITSVFGKSLTEGSEPRTVLTLGNQPTDQTLIIEDGSSAQERVNLPDSLLSGLKVNNVNIDSQLIGSNDQPVLGPEDVPFSVSPPLRNRVATTLATPGTAGYGDVIPAVIPAGQKFQLKGLKLFLGGEEAGVETPIDSGPIDVNFINDVSVYLMANDYRNVVTPTAVQLRFDLGIGTLVTAALGSDPENFVIQQLANGVFNQSVLNIQGAGLAIPRGNGDLEIQTLGTFPINVNRTDNATVNFQLTLVLPANPDDAEVAGASDTQDSVGPVITARSPSACLYAFGSPLYDAFYTGAAPTAFPEPFCTNFQTAPGGQPLPPTQGGGLGVAVNSFPIESSPAIVFSSPIDPNTVNAQSIQLASSGGTPLTEDEVNYRVEGFSVVIDPVDLLAPDTDYTISLPNSRTENQLRDLDGNPLSDNAGGPGLTMNFRTEPQVATDSAPPLLGTLSPGIPCALETDNVGDSFVTGGDTAGNCVGSSTDNAAFNYPVFQSPVNVPVDAVLSKFVDASTIVLADGCLTAGSGEGNGVEGASVALQEMDGNGQCVGAVDADIALANPGDAQTRSFTIRPTDYLEQGTRYWIVVCGTEGDRCTGGSVPAGVIADLNGAAVNTDPLNGTGSTDSSTGTAGGPDIVMPFDAIAANNDYYTTQFTLPETDTNGNGRVDDGERLQPGNRALLSLEAGGIGALATIESPDRPDGKYANYLSLARPIAIREATSDCARVDAVQFGEGNTPNAGSAVGETPETCVPVSLLPGGITSLTGVEATATLAGAPLLTINTGRILLRFPNDQDANPTGTPNQTGYIVERCTGQFPGGVEYDFEPCFAASLNLVANAPDGENVTLDQQQFAANLVGPVTFEQNGRLVISLRNANQIELDATASLLGAPIPATATIEPAELTFQLVGNAVHGGRAFPNR</sequence>
<dbReference type="EMBL" id="AFNV02000007">
    <property type="protein sequence ID" value="ERJ19743.1"/>
    <property type="molecule type" value="Genomic_DNA"/>
</dbReference>
<organism evidence="5 6">
    <name type="scientific">Salinisphaera shabanensis E1L3A</name>
    <dbReference type="NCBI Taxonomy" id="1033802"/>
    <lineage>
        <taxon>Bacteria</taxon>
        <taxon>Pseudomonadati</taxon>
        <taxon>Pseudomonadota</taxon>
        <taxon>Gammaproteobacteria</taxon>
        <taxon>Salinisphaerales</taxon>
        <taxon>Salinisphaeraceae</taxon>
        <taxon>Salinisphaera</taxon>
    </lineage>
</organism>
<reference evidence="5 6" key="2">
    <citation type="journal article" date="2013" name="PLoS ONE">
        <title>INDIGO - INtegrated Data Warehouse of MIcrobial GenOmes with Examples from the Red Sea Extremophiles.</title>
        <authorList>
            <person name="Alam I."/>
            <person name="Antunes A."/>
            <person name="Kamau A.A."/>
            <person name="Ba Alawi W."/>
            <person name="Kalkatawi M."/>
            <person name="Stingl U."/>
            <person name="Bajic V.B."/>
        </authorList>
    </citation>
    <scope>NUCLEOTIDE SEQUENCE [LARGE SCALE GENOMIC DNA]</scope>
    <source>
        <strain evidence="5 6">E1L3A</strain>
    </source>
</reference>
<comment type="caution">
    <text evidence="5">The sequence shown here is derived from an EMBL/GenBank/DDBJ whole genome shotgun (WGS) entry which is preliminary data.</text>
</comment>
<dbReference type="AlphaFoldDB" id="U2G0A3"/>
<dbReference type="Gene3D" id="2.60.40.1220">
    <property type="match status" value="2"/>
</dbReference>
<dbReference type="eggNOG" id="ENOG502ZEE0">
    <property type="taxonomic scope" value="Bacteria"/>
</dbReference>
<protein>
    <submittedName>
        <fullName evidence="5">Ig-like domain protein</fullName>
    </submittedName>
</protein>
<evidence type="ECO:0000313" key="6">
    <source>
        <dbReference type="Proteomes" id="UP000006242"/>
    </source>
</evidence>
<keyword evidence="3" id="KW-0812">Transmembrane</keyword>
<feature type="domain" description="SbsA Ig-like" evidence="4">
    <location>
        <begin position="211"/>
        <end position="297"/>
    </location>
</feature>
<reference evidence="5 6" key="1">
    <citation type="journal article" date="2011" name="J. Bacteriol.">
        <title>Genome sequence of Salinisphaera shabanensis, a gammaproteobacterium from the harsh, variable environment of the brine-seawater interface of the Shaban Deep in the Red Sea.</title>
        <authorList>
            <person name="Antunes A."/>
            <person name="Alam I."/>
            <person name="Bajic V.B."/>
            <person name="Stingl U."/>
        </authorList>
    </citation>
    <scope>NUCLEOTIDE SEQUENCE [LARGE SCALE GENOMIC DNA]</scope>
    <source>
        <strain evidence="5 6">E1L3A</strain>
    </source>
</reference>
<keyword evidence="3" id="KW-0472">Membrane</keyword>
<keyword evidence="6" id="KW-1185">Reference proteome</keyword>
<feature type="domain" description="SbsA Ig-like" evidence="4">
    <location>
        <begin position="618"/>
        <end position="717"/>
    </location>
</feature>
<keyword evidence="1" id="KW-0732">Signal</keyword>
<evidence type="ECO:0000256" key="1">
    <source>
        <dbReference type="ARBA" id="ARBA00022729"/>
    </source>
</evidence>
<accession>U2G0A3</accession>
<evidence type="ECO:0000313" key="5">
    <source>
        <dbReference type="EMBL" id="ERJ19743.1"/>
    </source>
</evidence>
<feature type="transmembrane region" description="Helical" evidence="3">
    <location>
        <begin position="37"/>
        <end position="57"/>
    </location>
</feature>
<dbReference type="Pfam" id="PF13205">
    <property type="entry name" value="Big_5"/>
    <property type="match status" value="2"/>
</dbReference>
<feature type="region of interest" description="Disordered" evidence="2">
    <location>
        <begin position="1"/>
        <end position="29"/>
    </location>
</feature>
<dbReference type="Proteomes" id="UP000006242">
    <property type="component" value="Unassembled WGS sequence"/>
</dbReference>
<gene>
    <name evidence="5" type="ORF">SSPSH_001204</name>
</gene>
<proteinExistence type="predicted"/>
<keyword evidence="3" id="KW-1133">Transmembrane helix</keyword>
<evidence type="ECO:0000256" key="2">
    <source>
        <dbReference type="SAM" id="MobiDB-lite"/>
    </source>
</evidence>
<dbReference type="InterPro" id="IPR014755">
    <property type="entry name" value="Cu-Rt/internalin_Ig-like"/>
</dbReference>
<evidence type="ECO:0000259" key="4">
    <source>
        <dbReference type="Pfam" id="PF13205"/>
    </source>
</evidence>
<evidence type="ECO:0000256" key="3">
    <source>
        <dbReference type="SAM" id="Phobius"/>
    </source>
</evidence>
<dbReference type="InterPro" id="IPR032812">
    <property type="entry name" value="SbsA_Ig"/>
</dbReference>